<dbReference type="InterPro" id="IPR029035">
    <property type="entry name" value="DHS-like_NAD/FAD-binding_dom"/>
</dbReference>
<dbReference type="InterPro" id="IPR029061">
    <property type="entry name" value="THDP-binding"/>
</dbReference>
<feature type="domain" description="Thiamine pyrophosphate enzyme TPP-binding" evidence="3">
    <location>
        <begin position="192"/>
        <end position="326"/>
    </location>
</feature>
<dbReference type="InterPro" id="IPR045229">
    <property type="entry name" value="TPP_enz"/>
</dbReference>
<dbReference type="CDD" id="cd00568">
    <property type="entry name" value="TPP_enzymes"/>
    <property type="match status" value="1"/>
</dbReference>
<gene>
    <name evidence="4" type="ORF">GCM10022214_59300</name>
</gene>
<feature type="domain" description="Thiamine pyrophosphate enzyme central" evidence="2">
    <location>
        <begin position="2"/>
        <end position="128"/>
    </location>
</feature>
<reference evidence="5" key="1">
    <citation type="journal article" date="2019" name="Int. J. Syst. Evol. Microbiol.">
        <title>The Global Catalogue of Microorganisms (GCM) 10K type strain sequencing project: providing services to taxonomists for standard genome sequencing and annotation.</title>
        <authorList>
            <consortium name="The Broad Institute Genomics Platform"/>
            <consortium name="The Broad Institute Genome Sequencing Center for Infectious Disease"/>
            <person name="Wu L."/>
            <person name="Ma J."/>
        </authorList>
    </citation>
    <scope>NUCLEOTIDE SEQUENCE [LARGE SCALE GENOMIC DNA]</scope>
    <source>
        <strain evidence="5">JCM 16702</strain>
    </source>
</reference>
<protein>
    <recommendedName>
        <fullName evidence="6">Thiamine pyrophosphate-binding protein</fullName>
    </recommendedName>
</protein>
<dbReference type="Proteomes" id="UP001500683">
    <property type="component" value="Unassembled WGS sequence"/>
</dbReference>
<sequence length="358" mass="37577">MARARRPLVIAGRGALVSGARDALVDLADATGALLATSACAHGMFAGHPWALGIAGGFSSPAAADLIRRSDLLLGFGVSFTQWTTRHGALIGEDATVAQVDVEPDRLGRQRPVDLPVLGDARATATALAGELRARGHRPAGVRGDATARTIAEGSNDAVPYTDTSTGRHIDPRTLTKAVDEILPAERVVALDSGHFMGWPARHLGVPDERGWVFTQAFQSIGLGLASAIGAAVARPDRLAVAALGDGGFWMGLADLETAVRLGLRLFVLVYDDAAYSAEVHHFGPMGHPTSLVEFPDRDIAAVARGHGARGAVVRTLDDLAPVRRWVAEGAPGVFVADAKITPDLVADWLEEAFRGEH</sequence>
<proteinExistence type="inferred from homology"/>
<comment type="similarity">
    <text evidence="1">Belongs to the TPP enzyme family.</text>
</comment>
<comment type="caution">
    <text evidence="4">The sequence shown here is derived from an EMBL/GenBank/DDBJ whole genome shotgun (WGS) entry which is preliminary data.</text>
</comment>
<dbReference type="SUPFAM" id="SSF52467">
    <property type="entry name" value="DHS-like NAD/FAD-binding domain"/>
    <property type="match status" value="1"/>
</dbReference>
<dbReference type="PANTHER" id="PTHR18968:SF13">
    <property type="entry name" value="ACETOLACTATE SYNTHASE CATALYTIC SUBUNIT, MITOCHONDRIAL"/>
    <property type="match status" value="1"/>
</dbReference>
<organism evidence="4 5">
    <name type="scientific">Actinomadura miaoliensis</name>
    <dbReference type="NCBI Taxonomy" id="430685"/>
    <lineage>
        <taxon>Bacteria</taxon>
        <taxon>Bacillati</taxon>
        <taxon>Actinomycetota</taxon>
        <taxon>Actinomycetes</taxon>
        <taxon>Streptosporangiales</taxon>
        <taxon>Thermomonosporaceae</taxon>
        <taxon>Actinomadura</taxon>
    </lineage>
</organism>
<dbReference type="Gene3D" id="3.40.50.1220">
    <property type="entry name" value="TPP-binding domain"/>
    <property type="match status" value="1"/>
</dbReference>
<dbReference type="Pfam" id="PF00205">
    <property type="entry name" value="TPP_enzyme_M"/>
    <property type="match status" value="1"/>
</dbReference>
<evidence type="ECO:0008006" key="6">
    <source>
        <dbReference type="Google" id="ProtNLM"/>
    </source>
</evidence>
<evidence type="ECO:0000256" key="1">
    <source>
        <dbReference type="ARBA" id="ARBA00007812"/>
    </source>
</evidence>
<accession>A0ABP7WKH3</accession>
<dbReference type="Gene3D" id="3.40.50.970">
    <property type="match status" value="1"/>
</dbReference>
<dbReference type="EMBL" id="BAAAZG010000046">
    <property type="protein sequence ID" value="GAA4090571.1"/>
    <property type="molecule type" value="Genomic_DNA"/>
</dbReference>
<evidence type="ECO:0000259" key="2">
    <source>
        <dbReference type="Pfam" id="PF00205"/>
    </source>
</evidence>
<dbReference type="Pfam" id="PF02775">
    <property type="entry name" value="TPP_enzyme_C"/>
    <property type="match status" value="1"/>
</dbReference>
<name>A0ABP7WKH3_9ACTN</name>
<evidence type="ECO:0000313" key="4">
    <source>
        <dbReference type="EMBL" id="GAA4090571.1"/>
    </source>
</evidence>
<dbReference type="InterPro" id="IPR012000">
    <property type="entry name" value="Thiamin_PyroP_enz_cen_dom"/>
</dbReference>
<dbReference type="PANTHER" id="PTHR18968">
    <property type="entry name" value="THIAMINE PYROPHOSPHATE ENZYMES"/>
    <property type="match status" value="1"/>
</dbReference>
<dbReference type="InterPro" id="IPR011766">
    <property type="entry name" value="TPP_enzyme_TPP-bd"/>
</dbReference>
<dbReference type="SUPFAM" id="SSF52518">
    <property type="entry name" value="Thiamin diphosphate-binding fold (THDP-binding)"/>
    <property type="match status" value="1"/>
</dbReference>
<keyword evidence="5" id="KW-1185">Reference proteome</keyword>
<evidence type="ECO:0000313" key="5">
    <source>
        <dbReference type="Proteomes" id="UP001500683"/>
    </source>
</evidence>
<evidence type="ECO:0000259" key="3">
    <source>
        <dbReference type="Pfam" id="PF02775"/>
    </source>
</evidence>